<evidence type="ECO:0000313" key="1">
    <source>
        <dbReference type="EMBL" id="OZC01495.1"/>
    </source>
</evidence>
<sequence length="137" mass="15799">MRGGMGEDMDTIHALLADHQAIERRVVDRSDGVETWTESDDPEVAARIREHVRQMDARLEDGRPIRRWDPLFAEIFEHADAITMEIEDTERGVRVVETSNDPYVVRLIQQHAHRAVSEFVDRGMDRAHEPTPLPEGY</sequence>
<dbReference type="EMBL" id="MQWB01000010">
    <property type="protein sequence ID" value="OZC01495.1"/>
    <property type="molecule type" value="Genomic_DNA"/>
</dbReference>
<gene>
    <name evidence="1" type="ORF">BSZ36_17220</name>
</gene>
<comment type="caution">
    <text evidence="1">The sequence shown here is derived from an EMBL/GenBank/DDBJ whole genome shotgun (WGS) entry which is preliminary data.</text>
</comment>
<dbReference type="Proteomes" id="UP000216446">
    <property type="component" value="Unassembled WGS sequence"/>
</dbReference>
<dbReference type="AlphaFoldDB" id="A0A259TUQ9"/>
<dbReference type="InParanoid" id="A0A259TUQ9"/>
<protein>
    <submittedName>
        <fullName evidence="1">Uncharacterized protein</fullName>
    </submittedName>
</protein>
<reference evidence="1 2" key="1">
    <citation type="submission" date="2016-11" db="EMBL/GenBank/DDBJ databases">
        <title>Study of marine rhodopsin-containing bacteria.</title>
        <authorList>
            <person name="Yoshizawa S."/>
            <person name="Kumagai Y."/>
            <person name="Kogure K."/>
        </authorList>
    </citation>
    <scope>NUCLEOTIDE SEQUENCE [LARGE SCALE GENOMIC DNA]</scope>
    <source>
        <strain evidence="1 2">SG-29</strain>
    </source>
</reference>
<evidence type="ECO:0000313" key="2">
    <source>
        <dbReference type="Proteomes" id="UP000216446"/>
    </source>
</evidence>
<keyword evidence="2" id="KW-1185">Reference proteome</keyword>
<organism evidence="1 2">
    <name type="scientific">Rubricoccus marinus</name>
    <dbReference type="NCBI Taxonomy" id="716817"/>
    <lineage>
        <taxon>Bacteria</taxon>
        <taxon>Pseudomonadati</taxon>
        <taxon>Rhodothermota</taxon>
        <taxon>Rhodothermia</taxon>
        <taxon>Rhodothermales</taxon>
        <taxon>Rubricoccaceae</taxon>
        <taxon>Rubricoccus</taxon>
    </lineage>
</organism>
<name>A0A259TUQ9_9BACT</name>
<accession>A0A259TUQ9</accession>
<proteinExistence type="predicted"/>